<sequence length="149" mass="17172">MREILFKARRLDNREWVEGYLVKHPSAIQIGDCSPYYINVPPVDPDDNGGIFDVDPSTLYQYTGLTDKNGKKIFEGDVLKIAKKSDGMGAYFFPSLEYPVNVMVKWDMCAWMWETLGENKYYISFPDAWCHYECEVIGSIHDGEGDQHE</sequence>
<dbReference type="Proteomes" id="UP001652397">
    <property type="component" value="Unassembled WGS sequence"/>
</dbReference>
<dbReference type="InterPro" id="IPR023385">
    <property type="entry name" value="YopX-like_C"/>
</dbReference>
<dbReference type="InterPro" id="IPR019096">
    <property type="entry name" value="YopX_protein"/>
</dbReference>
<dbReference type="NCBIfam" id="TIGR01671">
    <property type="entry name" value="phage_TIGR01671"/>
    <property type="match status" value="1"/>
</dbReference>
<evidence type="ECO:0000313" key="2">
    <source>
        <dbReference type="EMBL" id="MCU6788877.1"/>
    </source>
</evidence>
<dbReference type="InterPro" id="IPR010024">
    <property type="entry name" value="CHP16711"/>
</dbReference>
<evidence type="ECO:0000259" key="1">
    <source>
        <dbReference type="Pfam" id="PF09643"/>
    </source>
</evidence>
<proteinExistence type="predicted"/>
<evidence type="ECO:0000313" key="3">
    <source>
        <dbReference type="Proteomes" id="UP001652397"/>
    </source>
</evidence>
<keyword evidence="3" id="KW-1185">Reference proteome</keyword>
<dbReference type="Pfam" id="PF09643">
    <property type="entry name" value="YopX"/>
    <property type="match status" value="1"/>
</dbReference>
<name>A0ABT2U4G9_9FIRM</name>
<dbReference type="RefSeq" id="WP_147574013.1">
    <property type="nucleotide sequence ID" value="NZ_JAOQJE010000005.1"/>
</dbReference>
<dbReference type="SUPFAM" id="SSF159006">
    <property type="entry name" value="YopX-like"/>
    <property type="match status" value="1"/>
</dbReference>
<dbReference type="Gene3D" id="2.30.30.290">
    <property type="entry name" value="YopX-like domains"/>
    <property type="match status" value="1"/>
</dbReference>
<feature type="domain" description="YopX protein" evidence="1">
    <location>
        <begin position="54"/>
        <end position="142"/>
    </location>
</feature>
<dbReference type="EMBL" id="JAOQJE010000005">
    <property type="protein sequence ID" value="MCU6788877.1"/>
    <property type="molecule type" value="Genomic_DNA"/>
</dbReference>
<reference evidence="2 3" key="1">
    <citation type="journal article" date="2021" name="ISME Commun">
        <title>Automated analysis of genomic sequences facilitates high-throughput and comprehensive description of bacteria.</title>
        <authorList>
            <person name="Hitch T.C.A."/>
        </authorList>
    </citation>
    <scope>NUCLEOTIDE SEQUENCE [LARGE SCALE GENOMIC DNA]</scope>
    <source>
        <strain evidence="2 3">Sanger_34</strain>
    </source>
</reference>
<organism evidence="2 3">
    <name type="scientific">Agathobaculum ammoniilyticum</name>
    <dbReference type="NCBI Taxonomy" id="2981778"/>
    <lineage>
        <taxon>Bacteria</taxon>
        <taxon>Bacillati</taxon>
        <taxon>Bacillota</taxon>
        <taxon>Clostridia</taxon>
        <taxon>Eubacteriales</taxon>
        <taxon>Butyricicoccaceae</taxon>
        <taxon>Agathobaculum</taxon>
    </lineage>
</organism>
<accession>A0ABT2U4G9</accession>
<protein>
    <submittedName>
        <fullName evidence="2">YopX family protein</fullName>
    </submittedName>
</protein>
<comment type="caution">
    <text evidence="2">The sequence shown here is derived from an EMBL/GenBank/DDBJ whole genome shotgun (WGS) entry which is preliminary data.</text>
</comment>
<gene>
    <name evidence="2" type="ORF">OCV66_07195</name>
</gene>